<feature type="binding site" evidence="11">
    <location>
        <position position="66"/>
    </location>
    <ligand>
        <name>substrate</name>
    </ligand>
</feature>
<dbReference type="Gene3D" id="3.20.20.70">
    <property type="entry name" value="Aldolase class I"/>
    <property type="match status" value="1"/>
</dbReference>
<dbReference type="InterPro" id="IPR001295">
    <property type="entry name" value="Dihydroorotate_DH_CS"/>
</dbReference>
<dbReference type="InterPro" id="IPR005720">
    <property type="entry name" value="Dihydroorotate_DH_cat"/>
</dbReference>
<dbReference type="SUPFAM" id="SSF51395">
    <property type="entry name" value="FMN-linked oxidoreductases"/>
    <property type="match status" value="1"/>
</dbReference>
<comment type="subcellular location">
    <subcellularLocation>
        <location evidence="11">Cell membrane</location>
        <topology evidence="11">Peripheral membrane protein</topology>
    </subcellularLocation>
    <subcellularLocation>
        <location evidence="2">Membrane</location>
    </subcellularLocation>
</comment>
<feature type="binding site" evidence="11">
    <location>
        <position position="139"/>
    </location>
    <ligand>
        <name>FMN</name>
        <dbReference type="ChEBI" id="CHEBI:58210"/>
    </ligand>
</feature>
<evidence type="ECO:0000256" key="10">
    <source>
        <dbReference type="ARBA" id="ARBA00048639"/>
    </source>
</evidence>
<dbReference type="RefSeq" id="WP_026611022.1">
    <property type="nucleotide sequence ID" value="NZ_OX458333.1"/>
</dbReference>
<feature type="binding site" evidence="11">
    <location>
        <begin position="246"/>
        <end position="247"/>
    </location>
    <ligand>
        <name>substrate</name>
    </ligand>
</feature>
<comment type="pathway">
    <text evidence="3 11">Pyrimidine metabolism; UMP biosynthesis via de novo pathway; orotate from (S)-dihydroorotate (quinone route): step 1/1.</text>
</comment>
<feature type="binding site" evidence="11">
    <location>
        <position position="177"/>
    </location>
    <ligand>
        <name>substrate</name>
    </ligand>
</feature>
<dbReference type="PANTHER" id="PTHR48109:SF4">
    <property type="entry name" value="DIHYDROOROTATE DEHYDROGENASE (QUINONE), MITOCHONDRIAL"/>
    <property type="match status" value="1"/>
</dbReference>
<feature type="binding site" evidence="11">
    <location>
        <position position="217"/>
    </location>
    <ligand>
        <name>FMN</name>
        <dbReference type="ChEBI" id="CHEBI:58210"/>
    </ligand>
</feature>
<feature type="binding site" evidence="11">
    <location>
        <position position="172"/>
    </location>
    <ligand>
        <name>substrate</name>
    </ligand>
</feature>
<name>A0ABN8X5N4_9GAMM</name>
<evidence type="ECO:0000256" key="6">
    <source>
        <dbReference type="ARBA" id="ARBA00022643"/>
    </source>
</evidence>
<evidence type="ECO:0000256" key="8">
    <source>
        <dbReference type="ARBA" id="ARBA00023002"/>
    </source>
</evidence>
<reference evidence="13 14" key="1">
    <citation type="submission" date="2023-03" db="EMBL/GenBank/DDBJ databases">
        <authorList>
            <person name="Pearce D."/>
        </authorList>
    </citation>
    <scope>NUCLEOTIDE SEQUENCE [LARGE SCALE GENOMIC DNA]</scope>
    <source>
        <strain evidence="13">Msz</strain>
    </source>
</reference>
<evidence type="ECO:0000256" key="2">
    <source>
        <dbReference type="ARBA" id="ARBA00004370"/>
    </source>
</evidence>
<sequence>MLYDLLRPLLFRLDPETAHGLSLSALQALGRLGPLNPFGRPVALGPKTVMGLDFPNSVGLAAGLDKNGDYIDGLAALGFGFIEIGTVTPRPQPGNPKPRLFRLPEAEALINRMGFNNKGVDYLVERVKKARYRGILGINIGKNRDTPLDRALDDYLIGLREVYPYASYVTVNISSPNTPGLRDLQAGENLEHLLSGLRDERENLAQIHGRRVPLVIKIAPDLDPRQIEQVAGALVEYGIDGVIATNTTASREGVEGLPYGQETGGLSGRPLFGKSTTVVSRLAQALRGAVPVIGCGGIMSAEDARRKFEAGADLIQIYTGFIYRGPALIREIAGIS</sequence>
<dbReference type="NCBIfam" id="TIGR01036">
    <property type="entry name" value="pyrD_sub2"/>
    <property type="match status" value="1"/>
</dbReference>
<dbReference type="PANTHER" id="PTHR48109">
    <property type="entry name" value="DIHYDROOROTATE DEHYDROGENASE (QUINONE), MITOCHONDRIAL-RELATED"/>
    <property type="match status" value="1"/>
</dbReference>
<dbReference type="InterPro" id="IPR012135">
    <property type="entry name" value="Dihydroorotate_DH_1_2"/>
</dbReference>
<dbReference type="CDD" id="cd04738">
    <property type="entry name" value="DHOD_2_like"/>
    <property type="match status" value="1"/>
</dbReference>
<dbReference type="PROSITE" id="PS00912">
    <property type="entry name" value="DHODEHASE_2"/>
    <property type="match status" value="1"/>
</dbReference>
<evidence type="ECO:0000259" key="12">
    <source>
        <dbReference type="Pfam" id="PF01180"/>
    </source>
</evidence>
<keyword evidence="8 11" id="KW-0560">Oxidoreductase</keyword>
<dbReference type="InterPro" id="IPR005719">
    <property type="entry name" value="Dihydroorotate_DH_2"/>
</dbReference>
<feature type="domain" description="Dihydroorotate dehydrogenase catalytic" evidence="12">
    <location>
        <begin position="48"/>
        <end position="332"/>
    </location>
</feature>
<evidence type="ECO:0000256" key="9">
    <source>
        <dbReference type="ARBA" id="ARBA00023136"/>
    </source>
</evidence>
<dbReference type="Proteomes" id="UP001162030">
    <property type="component" value="Chromosome"/>
</dbReference>
<dbReference type="PIRSF" id="PIRSF000164">
    <property type="entry name" value="DHO_oxidase"/>
    <property type="match status" value="1"/>
</dbReference>
<evidence type="ECO:0000256" key="4">
    <source>
        <dbReference type="ARBA" id="ARBA00005359"/>
    </source>
</evidence>
<dbReference type="GO" id="GO:0106430">
    <property type="term" value="F:dihydroorotate dehydrogenase (quinone) activity"/>
    <property type="evidence" value="ECO:0007669"/>
    <property type="project" value="UniProtKB-EC"/>
</dbReference>
<evidence type="ECO:0000313" key="13">
    <source>
        <dbReference type="EMBL" id="CAI8891904.1"/>
    </source>
</evidence>
<keyword evidence="14" id="KW-1185">Reference proteome</keyword>
<feature type="binding site" evidence="11">
    <location>
        <position position="245"/>
    </location>
    <ligand>
        <name>FMN</name>
        <dbReference type="ChEBI" id="CHEBI:58210"/>
    </ligand>
</feature>
<evidence type="ECO:0000313" key="14">
    <source>
        <dbReference type="Proteomes" id="UP001162030"/>
    </source>
</evidence>
<gene>
    <name evidence="11 13" type="primary">pyrD</name>
    <name evidence="13" type="ORF">MSZNOR_3262</name>
</gene>
<feature type="binding site" evidence="11">
    <location>
        <begin position="318"/>
        <end position="319"/>
    </location>
    <ligand>
        <name>FMN</name>
        <dbReference type="ChEBI" id="CHEBI:58210"/>
    </ligand>
</feature>
<keyword evidence="9 11" id="KW-0472">Membrane</keyword>
<evidence type="ECO:0000256" key="3">
    <source>
        <dbReference type="ARBA" id="ARBA00005161"/>
    </source>
</evidence>
<dbReference type="NCBIfam" id="NF003644">
    <property type="entry name" value="PRK05286.1-1"/>
    <property type="match status" value="1"/>
</dbReference>
<dbReference type="HAMAP" id="MF_00225">
    <property type="entry name" value="DHO_dh_type2"/>
    <property type="match status" value="1"/>
</dbReference>
<keyword evidence="6 11" id="KW-0288">FMN</keyword>
<dbReference type="NCBIfam" id="NF003645">
    <property type="entry name" value="PRK05286.1-2"/>
    <property type="match status" value="1"/>
</dbReference>
<comment type="catalytic activity">
    <reaction evidence="10 11">
        <text>(S)-dihydroorotate + a quinone = orotate + a quinol</text>
        <dbReference type="Rhea" id="RHEA:30187"/>
        <dbReference type="ChEBI" id="CHEBI:24646"/>
        <dbReference type="ChEBI" id="CHEBI:30839"/>
        <dbReference type="ChEBI" id="CHEBI:30864"/>
        <dbReference type="ChEBI" id="CHEBI:132124"/>
        <dbReference type="EC" id="1.3.5.2"/>
    </reaction>
</comment>
<keyword evidence="5 11" id="KW-0285">Flavoprotein</keyword>
<dbReference type="Pfam" id="PF01180">
    <property type="entry name" value="DHO_dh"/>
    <property type="match status" value="1"/>
</dbReference>
<comment type="cofactor">
    <cofactor evidence="11">
        <name>FMN</name>
        <dbReference type="ChEBI" id="CHEBI:58210"/>
    </cofactor>
    <text evidence="11">Binds 1 FMN per subunit.</text>
</comment>
<feature type="binding site" evidence="11">
    <location>
        <begin position="62"/>
        <end position="66"/>
    </location>
    <ligand>
        <name>FMN</name>
        <dbReference type="ChEBI" id="CHEBI:58210"/>
    </ligand>
</feature>
<comment type="function">
    <text evidence="1 11">Catalyzes the conversion of dihydroorotate to orotate with quinone as electron acceptor.</text>
</comment>
<dbReference type="PROSITE" id="PS00911">
    <property type="entry name" value="DHODEHASE_1"/>
    <property type="match status" value="1"/>
</dbReference>
<comment type="subunit">
    <text evidence="11">Monomer.</text>
</comment>
<organism evidence="13 14">
    <name type="scientific">Methylocaldum szegediense</name>
    <dbReference type="NCBI Taxonomy" id="73780"/>
    <lineage>
        <taxon>Bacteria</taxon>
        <taxon>Pseudomonadati</taxon>
        <taxon>Pseudomonadota</taxon>
        <taxon>Gammaproteobacteria</taxon>
        <taxon>Methylococcales</taxon>
        <taxon>Methylococcaceae</taxon>
        <taxon>Methylocaldum</taxon>
    </lineage>
</organism>
<feature type="active site" description="Nucleophile" evidence="11">
    <location>
        <position position="175"/>
    </location>
</feature>
<evidence type="ECO:0000256" key="7">
    <source>
        <dbReference type="ARBA" id="ARBA00022975"/>
    </source>
</evidence>
<feature type="binding site" evidence="11">
    <location>
        <begin position="111"/>
        <end position="115"/>
    </location>
    <ligand>
        <name>substrate</name>
    </ligand>
</feature>
<evidence type="ECO:0000256" key="1">
    <source>
        <dbReference type="ARBA" id="ARBA00003125"/>
    </source>
</evidence>
<feature type="binding site" evidence="11">
    <location>
        <position position="297"/>
    </location>
    <ligand>
        <name>FMN</name>
        <dbReference type="ChEBI" id="CHEBI:58210"/>
    </ligand>
</feature>
<feature type="binding site" evidence="11">
    <location>
        <position position="172"/>
    </location>
    <ligand>
        <name>FMN</name>
        <dbReference type="ChEBI" id="CHEBI:58210"/>
    </ligand>
</feature>
<evidence type="ECO:0000256" key="5">
    <source>
        <dbReference type="ARBA" id="ARBA00022630"/>
    </source>
</evidence>
<proteinExistence type="inferred from homology"/>
<comment type="similarity">
    <text evidence="4 11">Belongs to the dihydroorotate dehydrogenase family. Type 2 subfamily.</text>
</comment>
<feature type="binding site" evidence="11">
    <location>
        <position position="86"/>
    </location>
    <ligand>
        <name>FMN</name>
        <dbReference type="ChEBI" id="CHEBI:58210"/>
    </ligand>
</feature>
<dbReference type="InterPro" id="IPR050074">
    <property type="entry name" value="DHO_dehydrogenase"/>
</dbReference>
<dbReference type="NCBIfam" id="NF003652">
    <property type="entry name" value="PRK05286.2-5"/>
    <property type="match status" value="1"/>
</dbReference>
<feature type="binding site" evidence="11">
    <location>
        <position position="268"/>
    </location>
    <ligand>
        <name>FMN</name>
        <dbReference type="ChEBI" id="CHEBI:58210"/>
    </ligand>
</feature>
<dbReference type="EC" id="1.3.5.2" evidence="11"/>
<protein>
    <recommendedName>
        <fullName evidence="11">Dihydroorotate dehydrogenase (quinone)</fullName>
        <ecNumber evidence="11">1.3.5.2</ecNumber>
    </recommendedName>
    <alternativeName>
        <fullName evidence="11">DHOdehase</fullName>
        <shortName evidence="11">DHOD</shortName>
        <shortName evidence="11">DHODase</shortName>
    </alternativeName>
    <alternativeName>
        <fullName evidence="11">Dihydroorotate oxidase</fullName>
    </alternativeName>
</protein>
<evidence type="ECO:0000256" key="11">
    <source>
        <dbReference type="HAMAP-Rule" id="MF_00225"/>
    </source>
</evidence>
<keyword evidence="7 11" id="KW-0665">Pyrimidine biosynthesis</keyword>
<keyword evidence="11" id="KW-1003">Cell membrane</keyword>
<dbReference type="InterPro" id="IPR013785">
    <property type="entry name" value="Aldolase_TIM"/>
</dbReference>
<dbReference type="NCBIfam" id="NF003646">
    <property type="entry name" value="PRK05286.1-4"/>
    <property type="match status" value="1"/>
</dbReference>
<accession>A0ABN8X5N4</accession>
<dbReference type="EMBL" id="OX458333">
    <property type="protein sequence ID" value="CAI8891904.1"/>
    <property type="molecule type" value="Genomic_DNA"/>
</dbReference>